<comment type="caution">
    <text evidence="1">The sequence shown here is derived from an EMBL/GenBank/DDBJ whole genome shotgun (WGS) entry which is preliminary data.</text>
</comment>
<dbReference type="EMBL" id="BAABJX010000001">
    <property type="protein sequence ID" value="GAA4820105.1"/>
    <property type="molecule type" value="Genomic_DNA"/>
</dbReference>
<gene>
    <name evidence="1" type="ORF">GCM10023331_00630</name>
</gene>
<evidence type="ECO:0000313" key="1">
    <source>
        <dbReference type="EMBL" id="GAA4820105.1"/>
    </source>
</evidence>
<organism evidence="1 2">
    <name type="scientific">Algivirga pacifica</name>
    <dbReference type="NCBI Taxonomy" id="1162670"/>
    <lineage>
        <taxon>Bacteria</taxon>
        <taxon>Pseudomonadati</taxon>
        <taxon>Bacteroidota</taxon>
        <taxon>Cytophagia</taxon>
        <taxon>Cytophagales</taxon>
        <taxon>Flammeovirgaceae</taxon>
        <taxon>Algivirga</taxon>
    </lineage>
</organism>
<evidence type="ECO:0000313" key="2">
    <source>
        <dbReference type="Proteomes" id="UP001500298"/>
    </source>
</evidence>
<reference evidence="2" key="1">
    <citation type="journal article" date="2019" name="Int. J. Syst. Evol. Microbiol.">
        <title>The Global Catalogue of Microorganisms (GCM) 10K type strain sequencing project: providing services to taxonomists for standard genome sequencing and annotation.</title>
        <authorList>
            <consortium name="The Broad Institute Genomics Platform"/>
            <consortium name="The Broad Institute Genome Sequencing Center for Infectious Disease"/>
            <person name="Wu L."/>
            <person name="Ma J."/>
        </authorList>
    </citation>
    <scope>NUCLEOTIDE SEQUENCE [LARGE SCALE GENOMIC DNA]</scope>
    <source>
        <strain evidence="2">JCM 18326</strain>
    </source>
</reference>
<dbReference type="Proteomes" id="UP001500298">
    <property type="component" value="Unassembled WGS sequence"/>
</dbReference>
<dbReference type="RefSeq" id="WP_345368411.1">
    <property type="nucleotide sequence ID" value="NZ_BAABJX010000001.1"/>
</dbReference>
<protein>
    <recommendedName>
        <fullName evidence="3">DUF1653 domain-containing protein</fullName>
    </recommendedName>
</protein>
<keyword evidence="2" id="KW-1185">Reference proteome</keyword>
<evidence type="ECO:0008006" key="3">
    <source>
        <dbReference type="Google" id="ProtNLM"/>
    </source>
</evidence>
<proteinExistence type="predicted"/>
<accession>A0ABP9D0T3</accession>
<name>A0ABP9D0T3_9BACT</name>
<sequence>MNNAPNIFYKGYKIHKDERHYLVLGIYDMSEHSYEIVRFAHSMDEAKTLVDQLIKKRLSTLFERFQPSYQAL</sequence>